<dbReference type="Proteomes" id="UP000490939">
    <property type="component" value="Unassembled WGS sequence"/>
</dbReference>
<evidence type="ECO:0000313" key="3">
    <source>
        <dbReference type="EMBL" id="KAE9979430.1"/>
    </source>
</evidence>
<comment type="caution">
    <text evidence="3">The sequence shown here is derived from an EMBL/GenBank/DDBJ whole genome shotgun (WGS) entry which is preliminary data.</text>
</comment>
<keyword evidence="2" id="KW-0812">Transmembrane</keyword>
<name>A0A8H3UZW6_VENIN</name>
<reference evidence="3 4" key="1">
    <citation type="submission" date="2019-07" db="EMBL/GenBank/DDBJ databases">
        <title>Venturia inaequalis Genome Resource.</title>
        <authorList>
            <person name="Lichtner F.J."/>
        </authorList>
    </citation>
    <scope>NUCLEOTIDE SEQUENCE [LARGE SCALE GENOMIC DNA]</scope>
    <source>
        <strain evidence="3 4">DMI_063113</strain>
    </source>
</reference>
<keyword evidence="4" id="KW-1185">Reference proteome</keyword>
<feature type="transmembrane region" description="Helical" evidence="2">
    <location>
        <begin position="12"/>
        <end position="33"/>
    </location>
</feature>
<evidence type="ECO:0000313" key="4">
    <source>
        <dbReference type="Proteomes" id="UP000490939"/>
    </source>
</evidence>
<keyword evidence="2" id="KW-0472">Membrane</keyword>
<keyword evidence="2" id="KW-1133">Transmembrane helix</keyword>
<evidence type="ECO:0000256" key="1">
    <source>
        <dbReference type="SAM" id="MobiDB-lite"/>
    </source>
</evidence>
<dbReference type="EMBL" id="WNWR01000414">
    <property type="protein sequence ID" value="KAE9979430.1"/>
    <property type="molecule type" value="Genomic_DNA"/>
</dbReference>
<proteinExistence type="predicted"/>
<organism evidence="3 4">
    <name type="scientific">Venturia inaequalis</name>
    <name type="common">Apple scab fungus</name>
    <dbReference type="NCBI Taxonomy" id="5025"/>
    <lineage>
        <taxon>Eukaryota</taxon>
        <taxon>Fungi</taxon>
        <taxon>Dikarya</taxon>
        <taxon>Ascomycota</taxon>
        <taxon>Pezizomycotina</taxon>
        <taxon>Dothideomycetes</taxon>
        <taxon>Pleosporomycetidae</taxon>
        <taxon>Venturiales</taxon>
        <taxon>Venturiaceae</taxon>
        <taxon>Venturia</taxon>
    </lineage>
</organism>
<feature type="region of interest" description="Disordered" evidence="1">
    <location>
        <begin position="195"/>
        <end position="228"/>
    </location>
</feature>
<accession>A0A8H3UZW6</accession>
<evidence type="ECO:0000256" key="2">
    <source>
        <dbReference type="SAM" id="Phobius"/>
    </source>
</evidence>
<sequence>MDLVLSEMNSNAIMWPLFCLIFAWYVVGTVEWYQDAFGFGRLNYRRDWKMDRREYIRRWQVKEYPDMTTERLEATVRKSERVYWKMAAENKSDPPITKKYTEWLVLSEEVLSLRAWYWYLDNEKWTGFFLVFPWRMPQRRFAWEQIATFEHEWKPRWDGALKQRILEQDRKARVKLHPDCGLKLDALRIVAEKGWPTSDSDPKDYHCPTSTNPQPERPSPAHHHQDPHRQDHFLLTMSSNGQRASAEVDQFITMLPSPPPGQIFAHTPRGFGQWLLSPFARKTTPAAFWFGAAKTVFVSNLSLFLNVSDAGFEYQHHNLATKSIGFCRVYPRTLPETD</sequence>
<protein>
    <submittedName>
        <fullName evidence="3">Uncharacterized protein</fullName>
    </submittedName>
</protein>
<dbReference type="AlphaFoldDB" id="A0A8H3UZW6"/>
<gene>
    <name evidence="3" type="ORF">EG327_007035</name>
</gene>